<evidence type="ECO:0000256" key="1">
    <source>
        <dbReference type="ARBA" id="ARBA00023015"/>
    </source>
</evidence>
<dbReference type="Pfam" id="PF07729">
    <property type="entry name" value="FCD"/>
    <property type="match status" value="1"/>
</dbReference>
<reference evidence="5" key="3">
    <citation type="submission" date="2024-05" db="EMBL/GenBank/DDBJ databases">
        <title>Yangia mangrovi SAOS 153D genome.</title>
        <authorList>
            <person name="Verma A."/>
            <person name="Pal Y."/>
            <person name="Sundharam S."/>
            <person name="Bisht B."/>
            <person name="Srinivasan K."/>
        </authorList>
    </citation>
    <scope>NUCLEOTIDE SEQUENCE</scope>
    <source>
        <strain evidence="5">SAOS 153D</strain>
    </source>
</reference>
<proteinExistence type="predicted"/>
<dbReference type="SMART" id="SM00345">
    <property type="entry name" value="HTH_GNTR"/>
    <property type="match status" value="1"/>
</dbReference>
<dbReference type="PANTHER" id="PTHR43537:SF24">
    <property type="entry name" value="GLUCONATE OPERON TRANSCRIPTIONAL REPRESSOR"/>
    <property type="match status" value="1"/>
</dbReference>
<dbReference type="OrthoDB" id="9028214at2"/>
<keyword evidence="2" id="KW-0238">DNA-binding</keyword>
<dbReference type="SUPFAM" id="SSF48008">
    <property type="entry name" value="GntR ligand-binding domain-like"/>
    <property type="match status" value="1"/>
</dbReference>
<dbReference type="SUPFAM" id="SSF46785">
    <property type="entry name" value="Winged helix' DNA-binding domain"/>
    <property type="match status" value="1"/>
</dbReference>
<sequence>MLQDLPSQAHAMISDMLNKPEWAAGGRLPPETELAREIGVSRPVLRKALARLRDEGRLFSRRGSGNYVQPRVIVEPPLTEFGALSIRTVQDMKRCMRFRQIVEAAAAEDAARLQDPVAIEAIATAHGALAGMPPGGSVFDLDFAFHIAVAAASGNPYYRFALETLRQQIALGLEFGRKLRGIGLHEVSDRVITEHEEVLFAIRAGDQAGAREAMTRHIEQGIIRLFGGDANRQGETSNAR</sequence>
<dbReference type="EMBL" id="NTHN02000028">
    <property type="protein sequence ID" value="MCT4371627.1"/>
    <property type="molecule type" value="Genomic_DNA"/>
</dbReference>
<evidence type="ECO:0000259" key="4">
    <source>
        <dbReference type="PROSITE" id="PS50949"/>
    </source>
</evidence>
<dbReference type="GO" id="GO:0003700">
    <property type="term" value="F:DNA-binding transcription factor activity"/>
    <property type="evidence" value="ECO:0007669"/>
    <property type="project" value="InterPro"/>
</dbReference>
<dbReference type="Gene3D" id="1.10.10.10">
    <property type="entry name" value="Winged helix-like DNA-binding domain superfamily/Winged helix DNA-binding domain"/>
    <property type="match status" value="1"/>
</dbReference>
<dbReference type="PANTHER" id="PTHR43537">
    <property type="entry name" value="TRANSCRIPTIONAL REGULATOR, GNTR FAMILY"/>
    <property type="match status" value="1"/>
</dbReference>
<dbReference type="Proteomes" id="UP000217448">
    <property type="component" value="Unassembled WGS sequence"/>
</dbReference>
<evidence type="ECO:0000256" key="3">
    <source>
        <dbReference type="ARBA" id="ARBA00023163"/>
    </source>
</evidence>
<reference evidence="7" key="2">
    <citation type="submission" date="2023-07" db="EMBL/GenBank/DDBJ databases">
        <title>Yangia mangrovi SAOS 153D genome.</title>
        <authorList>
            <person name="Verma A."/>
            <person name="Pal Y."/>
            <person name="Sundharam S."/>
            <person name="Bisht B."/>
            <person name="Srinivasan K."/>
        </authorList>
    </citation>
    <scope>NUCLEOTIDE SEQUENCE [LARGE SCALE GENOMIC DNA]</scope>
    <source>
        <strain evidence="7">SAOS 153D</strain>
    </source>
</reference>
<dbReference type="AlphaFoldDB" id="A0A2A3JY30"/>
<evidence type="ECO:0000313" key="5">
    <source>
        <dbReference type="EMBL" id="MCT4371627.1"/>
    </source>
</evidence>
<reference evidence="6" key="1">
    <citation type="submission" date="2017-09" db="EMBL/GenBank/DDBJ databases">
        <title>Yangia sp. SAOS 153D whole genome sequencing.</title>
        <authorList>
            <person name="Verma A."/>
            <person name="Krishnamurthi S."/>
        </authorList>
    </citation>
    <scope>NUCLEOTIDE SEQUENCE [LARGE SCALE GENOMIC DNA]</scope>
    <source>
        <strain evidence="6">SAOS 153D</strain>
    </source>
</reference>
<keyword evidence="1" id="KW-0805">Transcription regulation</keyword>
<evidence type="ECO:0000313" key="6">
    <source>
        <dbReference type="EMBL" id="PBD20073.1"/>
    </source>
</evidence>
<dbReference type="InterPro" id="IPR036388">
    <property type="entry name" value="WH-like_DNA-bd_sf"/>
</dbReference>
<accession>A0A2A3JY30</accession>
<dbReference type="SMART" id="SM00895">
    <property type="entry name" value="FCD"/>
    <property type="match status" value="1"/>
</dbReference>
<keyword evidence="3" id="KW-0804">Transcription</keyword>
<dbReference type="PROSITE" id="PS50949">
    <property type="entry name" value="HTH_GNTR"/>
    <property type="match status" value="1"/>
</dbReference>
<dbReference type="InterPro" id="IPR011711">
    <property type="entry name" value="GntR_C"/>
</dbReference>
<dbReference type="Pfam" id="PF00392">
    <property type="entry name" value="GntR"/>
    <property type="match status" value="1"/>
</dbReference>
<gene>
    <name evidence="5" type="ORF">CLG85_015400</name>
    <name evidence="6" type="ORF">CLG85_05835</name>
</gene>
<evidence type="ECO:0000256" key="2">
    <source>
        <dbReference type="ARBA" id="ARBA00023125"/>
    </source>
</evidence>
<name>A0A2A3JY30_9RHOB</name>
<feature type="domain" description="HTH gntR-type" evidence="4">
    <location>
        <begin position="3"/>
        <end position="71"/>
    </location>
</feature>
<dbReference type="GO" id="GO:0003677">
    <property type="term" value="F:DNA binding"/>
    <property type="evidence" value="ECO:0007669"/>
    <property type="project" value="UniProtKB-KW"/>
</dbReference>
<protein>
    <submittedName>
        <fullName evidence="5">FadR family transcriptional regulator</fullName>
    </submittedName>
</protein>
<organism evidence="6">
    <name type="scientific">Alloyangia mangrovi</name>
    <dbReference type="NCBI Taxonomy" id="1779329"/>
    <lineage>
        <taxon>Bacteria</taxon>
        <taxon>Pseudomonadati</taxon>
        <taxon>Pseudomonadota</taxon>
        <taxon>Alphaproteobacteria</taxon>
        <taxon>Rhodobacterales</taxon>
        <taxon>Roseobacteraceae</taxon>
        <taxon>Alloyangia</taxon>
    </lineage>
</organism>
<comment type="caution">
    <text evidence="6">The sequence shown here is derived from an EMBL/GenBank/DDBJ whole genome shotgun (WGS) entry which is preliminary data.</text>
</comment>
<dbReference type="InterPro" id="IPR008920">
    <property type="entry name" value="TF_FadR/GntR_C"/>
</dbReference>
<dbReference type="EMBL" id="NTHN01000076">
    <property type="protein sequence ID" value="PBD20073.1"/>
    <property type="molecule type" value="Genomic_DNA"/>
</dbReference>
<dbReference type="CDD" id="cd07377">
    <property type="entry name" value="WHTH_GntR"/>
    <property type="match status" value="1"/>
</dbReference>
<dbReference type="InterPro" id="IPR000524">
    <property type="entry name" value="Tscrpt_reg_HTH_GntR"/>
</dbReference>
<evidence type="ECO:0000313" key="7">
    <source>
        <dbReference type="Proteomes" id="UP000217448"/>
    </source>
</evidence>
<keyword evidence="7" id="KW-1185">Reference proteome</keyword>
<dbReference type="Gene3D" id="1.20.120.530">
    <property type="entry name" value="GntR ligand-binding domain-like"/>
    <property type="match status" value="1"/>
</dbReference>
<dbReference type="InterPro" id="IPR036390">
    <property type="entry name" value="WH_DNA-bd_sf"/>
</dbReference>
<dbReference type="PRINTS" id="PR00035">
    <property type="entry name" value="HTHGNTR"/>
</dbReference>
<dbReference type="RefSeq" id="WP_095881411.1">
    <property type="nucleotide sequence ID" value="NZ_NTHN02000028.1"/>
</dbReference>